<proteinExistence type="inferred from homology"/>
<name>A0A2A2JN31_9BILA</name>
<keyword evidence="2" id="KW-0812">Transmembrane</keyword>
<reference evidence="3 4" key="1">
    <citation type="journal article" date="2017" name="Curr. Biol.">
        <title>Genome architecture and evolution of a unichromosomal asexual nematode.</title>
        <authorList>
            <person name="Fradin H."/>
            <person name="Zegar C."/>
            <person name="Gutwein M."/>
            <person name="Lucas J."/>
            <person name="Kovtun M."/>
            <person name="Corcoran D."/>
            <person name="Baugh L.R."/>
            <person name="Kiontke K."/>
            <person name="Gunsalus K."/>
            <person name="Fitch D.H."/>
            <person name="Piano F."/>
        </authorList>
    </citation>
    <scope>NUCLEOTIDE SEQUENCE [LARGE SCALE GENOMIC DNA]</scope>
    <source>
        <strain evidence="3">PF1309</strain>
    </source>
</reference>
<dbReference type="PANTHER" id="PTHR13281">
    <property type="entry name" value="TRANSMEMBRANE PROTEIN 70, MITOCHONDRIAL"/>
    <property type="match status" value="1"/>
</dbReference>
<dbReference type="EMBL" id="LIAE01010330">
    <property type="protein sequence ID" value="PAV63108.1"/>
    <property type="molecule type" value="Genomic_DNA"/>
</dbReference>
<feature type="transmembrane region" description="Helical" evidence="2">
    <location>
        <begin position="206"/>
        <end position="227"/>
    </location>
</feature>
<dbReference type="STRING" id="2018661.A0A2A2JN31"/>
<dbReference type="Pfam" id="PF06979">
    <property type="entry name" value="TMEM70"/>
    <property type="match status" value="1"/>
</dbReference>
<dbReference type="InterPro" id="IPR045325">
    <property type="entry name" value="TMEM70/TMEM186/TMEM223"/>
</dbReference>
<protein>
    <submittedName>
        <fullName evidence="3">Uncharacterized protein</fullName>
    </submittedName>
</protein>
<keyword evidence="2" id="KW-0472">Membrane</keyword>
<accession>A0A2A2JN31</accession>
<evidence type="ECO:0000313" key="3">
    <source>
        <dbReference type="EMBL" id="PAV63108.1"/>
    </source>
</evidence>
<evidence type="ECO:0000256" key="1">
    <source>
        <dbReference type="ARBA" id="ARBA00005280"/>
    </source>
</evidence>
<feature type="transmembrane region" description="Helical" evidence="2">
    <location>
        <begin position="83"/>
        <end position="104"/>
    </location>
</feature>
<dbReference type="AlphaFoldDB" id="A0A2A2JN31"/>
<organism evidence="3 4">
    <name type="scientific">Diploscapter pachys</name>
    <dbReference type="NCBI Taxonomy" id="2018661"/>
    <lineage>
        <taxon>Eukaryota</taxon>
        <taxon>Metazoa</taxon>
        <taxon>Ecdysozoa</taxon>
        <taxon>Nematoda</taxon>
        <taxon>Chromadorea</taxon>
        <taxon>Rhabditida</taxon>
        <taxon>Rhabditina</taxon>
        <taxon>Rhabditomorpha</taxon>
        <taxon>Rhabditoidea</taxon>
        <taxon>Rhabditidae</taxon>
        <taxon>Diploscapter</taxon>
    </lineage>
</organism>
<dbReference type="Proteomes" id="UP000218231">
    <property type="component" value="Unassembled WGS sequence"/>
</dbReference>
<feature type="transmembrane region" description="Helical" evidence="2">
    <location>
        <begin position="116"/>
        <end position="138"/>
    </location>
</feature>
<dbReference type="PANTHER" id="PTHR13281:SF0">
    <property type="entry name" value="TRANSMEMBRANE PROTEIN 70, MITOCHONDRIAL"/>
    <property type="match status" value="1"/>
</dbReference>
<keyword evidence="4" id="KW-1185">Reference proteome</keyword>
<evidence type="ECO:0000256" key="2">
    <source>
        <dbReference type="SAM" id="Phobius"/>
    </source>
</evidence>
<dbReference type="OrthoDB" id="156886at2759"/>
<evidence type="ECO:0000313" key="4">
    <source>
        <dbReference type="Proteomes" id="UP000218231"/>
    </source>
</evidence>
<keyword evidence="2" id="KW-1133">Transmembrane helix</keyword>
<sequence length="261" mass="29388">MLIRCCFRVLNRPLSKSHAFVQLHAFSTQTPSTSNSNFQAVPLSSIPKGELGHSILLTRENQPPGASKTPHEVIATGVFAAKILSLSSSVAGAVMVPVLSNYLWDAASERPTIALFAGVANVILVLLSLTPLLLHFLAKRFPLNIYYHHDSKTFTTTHYNFLMRKMALRFKSDDVVDAAKNPQLKKVFLLDVNFHTRRFEMLKSDLFFSLLLFYFFQIWIPLATAFVGKRPLLISLDKRAYIDQLAFEELTKNIDIPPGHD</sequence>
<dbReference type="GO" id="GO:0033615">
    <property type="term" value="P:mitochondrial proton-transporting ATP synthase complex assembly"/>
    <property type="evidence" value="ECO:0007669"/>
    <property type="project" value="TreeGrafter"/>
</dbReference>
<gene>
    <name evidence="3" type="ORF">WR25_17347</name>
</gene>
<dbReference type="GO" id="GO:0031966">
    <property type="term" value="C:mitochondrial membrane"/>
    <property type="evidence" value="ECO:0007669"/>
    <property type="project" value="TreeGrafter"/>
</dbReference>
<dbReference type="InterPro" id="IPR009724">
    <property type="entry name" value="TMEM70"/>
</dbReference>
<comment type="similarity">
    <text evidence="1">Belongs to the TMEM70 family.</text>
</comment>
<comment type="caution">
    <text evidence="3">The sequence shown here is derived from an EMBL/GenBank/DDBJ whole genome shotgun (WGS) entry which is preliminary data.</text>
</comment>